<proteinExistence type="inferred from homology"/>
<comment type="caution">
    <text evidence="5">The sequence shown here is derived from an EMBL/GenBank/DDBJ whole genome shotgun (WGS) entry which is preliminary data.</text>
</comment>
<reference evidence="5 6" key="1">
    <citation type="journal article" date="2019" name="Int. J. Syst. Evol. Microbiol.">
        <title>The Global Catalogue of Microorganisms (GCM) 10K type strain sequencing project: providing services to taxonomists for standard genome sequencing and annotation.</title>
        <authorList>
            <consortium name="The Broad Institute Genomics Platform"/>
            <consortium name="The Broad Institute Genome Sequencing Center for Infectious Disease"/>
            <person name="Wu L."/>
            <person name="Ma J."/>
        </authorList>
    </citation>
    <scope>NUCLEOTIDE SEQUENCE [LARGE SCALE GENOMIC DNA]</scope>
    <source>
        <strain evidence="5 6">JCM 16114</strain>
    </source>
</reference>
<protein>
    <submittedName>
        <fullName evidence="5">Aldehyde dehydrogenase family protein</fullName>
    </submittedName>
</protein>
<dbReference type="InterPro" id="IPR016163">
    <property type="entry name" value="Ald_DH_C"/>
</dbReference>
<feature type="domain" description="Aldehyde dehydrogenase" evidence="4">
    <location>
        <begin position="2"/>
        <end position="437"/>
    </location>
</feature>
<dbReference type="PANTHER" id="PTHR43217:SF2">
    <property type="entry name" value="SUCCINATE-SEMIALDEHYDE DEHYDROGENASE [NADP(+)]"/>
    <property type="match status" value="1"/>
</dbReference>
<dbReference type="PANTHER" id="PTHR43217">
    <property type="entry name" value="SUCCINATE SEMIALDEHYDE DEHYDROGENASE [NAD(P)+] SAD"/>
    <property type="match status" value="1"/>
</dbReference>
<keyword evidence="3" id="KW-0560">Oxidoreductase</keyword>
<evidence type="ECO:0000256" key="2">
    <source>
        <dbReference type="ARBA" id="ARBA00022857"/>
    </source>
</evidence>
<name>A0ABN3CHV3_9ACTN</name>
<evidence type="ECO:0000259" key="4">
    <source>
        <dbReference type="Pfam" id="PF00171"/>
    </source>
</evidence>
<dbReference type="Proteomes" id="UP001499843">
    <property type="component" value="Unassembled WGS sequence"/>
</dbReference>
<accession>A0ABN3CHV3</accession>
<dbReference type="InterPro" id="IPR015590">
    <property type="entry name" value="Aldehyde_DH_dom"/>
</dbReference>
<dbReference type="Gene3D" id="3.40.605.10">
    <property type="entry name" value="Aldehyde Dehydrogenase, Chain A, domain 1"/>
    <property type="match status" value="1"/>
</dbReference>
<comment type="similarity">
    <text evidence="1">Belongs to the aldehyde dehydrogenase family.</text>
</comment>
<evidence type="ECO:0000313" key="6">
    <source>
        <dbReference type="Proteomes" id="UP001499843"/>
    </source>
</evidence>
<gene>
    <name evidence="5" type="ORF">GCM10009850_044630</name>
</gene>
<dbReference type="SUPFAM" id="SSF53720">
    <property type="entry name" value="ALDH-like"/>
    <property type="match status" value="1"/>
</dbReference>
<keyword evidence="6" id="KW-1185">Reference proteome</keyword>
<dbReference type="InterPro" id="IPR047110">
    <property type="entry name" value="GABD/Sad-like"/>
</dbReference>
<evidence type="ECO:0000256" key="3">
    <source>
        <dbReference type="ARBA" id="ARBA00023002"/>
    </source>
</evidence>
<dbReference type="Gene3D" id="3.40.309.10">
    <property type="entry name" value="Aldehyde Dehydrogenase, Chain A, domain 2"/>
    <property type="match status" value="1"/>
</dbReference>
<evidence type="ECO:0000256" key="1">
    <source>
        <dbReference type="ARBA" id="ARBA00009986"/>
    </source>
</evidence>
<dbReference type="EMBL" id="BAAAQX010000010">
    <property type="protein sequence ID" value="GAA2209005.1"/>
    <property type="molecule type" value="Genomic_DNA"/>
</dbReference>
<organism evidence="5 6">
    <name type="scientific">Nonomuraea monospora</name>
    <dbReference type="NCBI Taxonomy" id="568818"/>
    <lineage>
        <taxon>Bacteria</taxon>
        <taxon>Bacillati</taxon>
        <taxon>Actinomycetota</taxon>
        <taxon>Actinomycetes</taxon>
        <taxon>Streptosporangiales</taxon>
        <taxon>Streptosporangiaceae</taxon>
        <taxon>Nonomuraea</taxon>
    </lineage>
</organism>
<dbReference type="InterPro" id="IPR016162">
    <property type="entry name" value="Ald_DH_N"/>
</dbReference>
<sequence>MYAVTDPATGQVVASYPTATDDGIETALAAAHGAAARTGTVADRTSLLRKVADLHRERRADLAATIVREMGKPLEEAEAEIDFCIDIYTYYADRAATFLADEPIELGAGRGTAILRRGPVGVLLGIMPWNFPAYQVARFAAPNLAAGNTLVLKHAPQCPASAAALEQLFLDAGFPEGAYVNVYATHEQIARLIADPRVRGVSLTGSERAGAAVAELAGRHLKKVVLELGGSDPFIVLSTDDLDATVDQAVAARLDNTGQACNAAKRFIVAEPLYADFVARFTERLLARSPAAPLASQAAADHLARQVDAAVAQGATLTSAGRRHGAYFPAGVLTGVTGEHDVARQELFGPVAMVFPATDEDHAVQLANDTPYGLGSYVFTTDPRQAERVADRIEAGMVFVNGVLAEGAELPFGGVKRSGFGRELGRPGIEEFVNKKLIRTVTR</sequence>
<evidence type="ECO:0000313" key="5">
    <source>
        <dbReference type="EMBL" id="GAA2209005.1"/>
    </source>
</evidence>
<dbReference type="InterPro" id="IPR016160">
    <property type="entry name" value="Ald_DH_CS_CYS"/>
</dbReference>
<dbReference type="Pfam" id="PF00171">
    <property type="entry name" value="Aldedh"/>
    <property type="match status" value="1"/>
</dbReference>
<keyword evidence="2" id="KW-0521">NADP</keyword>
<dbReference type="RefSeq" id="WP_344477686.1">
    <property type="nucleotide sequence ID" value="NZ_BAAAQX010000010.1"/>
</dbReference>
<dbReference type="InterPro" id="IPR044148">
    <property type="entry name" value="ALDH_GabD1-like"/>
</dbReference>
<dbReference type="PROSITE" id="PS00070">
    <property type="entry name" value="ALDEHYDE_DEHYDR_CYS"/>
    <property type="match status" value="1"/>
</dbReference>
<dbReference type="CDD" id="cd07100">
    <property type="entry name" value="ALDH_SSADH1_GabD1"/>
    <property type="match status" value="1"/>
</dbReference>
<dbReference type="InterPro" id="IPR016161">
    <property type="entry name" value="Ald_DH/histidinol_DH"/>
</dbReference>